<dbReference type="AlphaFoldDB" id="A0AAW0R0Y5"/>
<protein>
    <submittedName>
        <fullName evidence="1">Uncharacterized protein</fullName>
    </submittedName>
</protein>
<proteinExistence type="predicted"/>
<reference evidence="1 2" key="1">
    <citation type="submission" date="2023-01" db="EMBL/GenBank/DDBJ databases">
        <title>Analysis of 21 Apiospora genomes using comparative genomics revels a genus with tremendous synthesis potential of carbohydrate active enzymes and secondary metabolites.</title>
        <authorList>
            <person name="Sorensen T."/>
        </authorList>
    </citation>
    <scope>NUCLEOTIDE SEQUENCE [LARGE SCALE GENOMIC DNA]</scope>
    <source>
        <strain evidence="1 2">CBS 117206</strain>
    </source>
</reference>
<dbReference type="EMBL" id="JAQQWP010000004">
    <property type="protein sequence ID" value="KAK8120912.1"/>
    <property type="molecule type" value="Genomic_DNA"/>
</dbReference>
<evidence type="ECO:0000313" key="1">
    <source>
        <dbReference type="EMBL" id="KAK8120912.1"/>
    </source>
</evidence>
<evidence type="ECO:0000313" key="2">
    <source>
        <dbReference type="Proteomes" id="UP001392437"/>
    </source>
</evidence>
<keyword evidence="2" id="KW-1185">Reference proteome</keyword>
<accession>A0AAW0R0Y5</accession>
<comment type="caution">
    <text evidence="1">The sequence shown here is derived from an EMBL/GenBank/DDBJ whole genome shotgun (WGS) entry which is preliminary data.</text>
</comment>
<organism evidence="1 2">
    <name type="scientific">Apiospora kogelbergensis</name>
    <dbReference type="NCBI Taxonomy" id="1337665"/>
    <lineage>
        <taxon>Eukaryota</taxon>
        <taxon>Fungi</taxon>
        <taxon>Dikarya</taxon>
        <taxon>Ascomycota</taxon>
        <taxon>Pezizomycotina</taxon>
        <taxon>Sordariomycetes</taxon>
        <taxon>Xylariomycetidae</taxon>
        <taxon>Amphisphaeriales</taxon>
        <taxon>Apiosporaceae</taxon>
        <taxon>Apiospora</taxon>
    </lineage>
</organism>
<gene>
    <name evidence="1" type="ORF">PG999_005032</name>
</gene>
<sequence length="69" mass="7692">MCLQPANPHMVVDCEQNANALGPEYYRSYSMQSSRACRAGRQGFCQHPFPVAPGMDGRLPRKELPPNTI</sequence>
<dbReference type="Proteomes" id="UP001392437">
    <property type="component" value="Unassembled WGS sequence"/>
</dbReference>
<name>A0AAW0R0Y5_9PEZI</name>